<dbReference type="Pfam" id="PF01915">
    <property type="entry name" value="Glyco_hydro_3_C"/>
    <property type="match status" value="1"/>
</dbReference>
<dbReference type="InterPro" id="IPR013783">
    <property type="entry name" value="Ig-like_fold"/>
</dbReference>
<evidence type="ECO:0000313" key="8">
    <source>
        <dbReference type="Proteomes" id="UP001501407"/>
    </source>
</evidence>
<dbReference type="Gene3D" id="3.20.20.300">
    <property type="entry name" value="Glycoside hydrolase, family 3, N-terminal domain"/>
    <property type="match status" value="1"/>
</dbReference>
<dbReference type="InterPro" id="IPR036881">
    <property type="entry name" value="Glyco_hydro_3_C_sf"/>
</dbReference>
<proteinExistence type="inferred from homology"/>
<dbReference type="RefSeq" id="WP_194412751.1">
    <property type="nucleotide sequence ID" value="NZ_BAABKZ010000001.1"/>
</dbReference>
<dbReference type="SUPFAM" id="SSF51445">
    <property type="entry name" value="(Trans)glycosidases"/>
    <property type="match status" value="1"/>
</dbReference>
<dbReference type="PANTHER" id="PTHR42715:SF10">
    <property type="entry name" value="BETA-GLUCOSIDASE"/>
    <property type="match status" value="1"/>
</dbReference>
<evidence type="ECO:0000256" key="2">
    <source>
        <dbReference type="ARBA" id="ARBA00022801"/>
    </source>
</evidence>
<dbReference type="PANTHER" id="PTHR42715">
    <property type="entry name" value="BETA-GLUCOSIDASE"/>
    <property type="match status" value="1"/>
</dbReference>
<dbReference type="Pfam" id="PF14310">
    <property type="entry name" value="Fn3-like"/>
    <property type="match status" value="1"/>
</dbReference>
<dbReference type="PROSITE" id="PS00775">
    <property type="entry name" value="GLYCOSYL_HYDROL_F3"/>
    <property type="match status" value="1"/>
</dbReference>
<evidence type="ECO:0000256" key="5">
    <source>
        <dbReference type="SAM" id="MobiDB-lite"/>
    </source>
</evidence>
<feature type="region of interest" description="Disordered" evidence="5">
    <location>
        <begin position="323"/>
        <end position="352"/>
    </location>
</feature>
<feature type="domain" description="Fibronectin type III-like" evidence="6">
    <location>
        <begin position="612"/>
        <end position="682"/>
    </location>
</feature>
<dbReference type="InterPro" id="IPR001764">
    <property type="entry name" value="Glyco_hydro_3_N"/>
</dbReference>
<dbReference type="Gene3D" id="3.40.50.1700">
    <property type="entry name" value="Glycoside hydrolase family 3 C-terminal domain"/>
    <property type="match status" value="1"/>
</dbReference>
<dbReference type="EMBL" id="BAABKZ010000001">
    <property type="protein sequence ID" value="GAA5087641.1"/>
    <property type="molecule type" value="Genomic_DNA"/>
</dbReference>
<dbReference type="InterPro" id="IPR026891">
    <property type="entry name" value="Fn3-like"/>
</dbReference>
<evidence type="ECO:0000256" key="1">
    <source>
        <dbReference type="ARBA" id="ARBA00005336"/>
    </source>
</evidence>
<evidence type="ECO:0000313" key="7">
    <source>
        <dbReference type="EMBL" id="GAA5087641.1"/>
    </source>
</evidence>
<dbReference type="InterPro" id="IPR050288">
    <property type="entry name" value="Cellulose_deg_GH3"/>
</dbReference>
<comment type="caution">
    <text evidence="7">The sequence shown here is derived from an EMBL/GenBank/DDBJ whole genome shotgun (WGS) entry which is preliminary data.</text>
</comment>
<evidence type="ECO:0000256" key="3">
    <source>
        <dbReference type="ARBA" id="ARBA00023277"/>
    </source>
</evidence>
<evidence type="ECO:0000256" key="4">
    <source>
        <dbReference type="RuleBase" id="RU361161"/>
    </source>
</evidence>
<dbReference type="SUPFAM" id="SSF52279">
    <property type="entry name" value="Beta-D-glucan exohydrolase, C-terminal domain"/>
    <property type="match status" value="1"/>
</dbReference>
<comment type="similarity">
    <text evidence="1 4">Belongs to the glycosyl hydrolase 3 family.</text>
</comment>
<dbReference type="Gene3D" id="2.60.40.10">
    <property type="entry name" value="Immunoglobulins"/>
    <property type="match status" value="1"/>
</dbReference>
<sequence>MSIPDVSDLTLEEKASLTSGASFWNTKSIERVGVPAIMVTDGPHGLRKQREGGDHLGIGDSVPATCFPPAVGLGSSWDVELIHRVGEALGTETSIENVAVLLGPGINIKRSPLCGRNFEYLSEDPIVSGVLGAAIAKGIQSKGVGTSLKHFAANNQENDRMRASSDVDPRPLREIYLRGFQRVVEDAQPWTVMCSYNRINGVYASEDAWLLTQVLRDEWGFEGLVVSDWGAVNERVPGLAAGMDLEMPSSGGRTDAQIVAAVQDGSLEESVVDAAAGRVLDLVRKATEGAGAVEGPLDVDAHHALAREAAGRSIVLLKNALRQAQGPGPDRAQGPGPDRAQGPGPDRAQGPLLPLAKDAKLAVIGEFAEKPRYQGAGSSMINPTRLDTALDEIRALAGGEVSYAQGFSNALVVADDERQALRDEAVAAASAADVAVVFLGLPARLESEGYDRDDIDLPAAQLELLDAVLAANPNTVVVLSNGGVVALPFADRVPAILEGWLLGQAGGGATADVLFGEVNPSAKLTETIPVRLEDTPAYLDFPGEFSHVRYGEGLFVGYRWYDARRLEVAFPFGHGLSYTTFSYADAAAAVDANGDVELTVEVTNTGDRAGREVVQVYTSLPGSSVQRAPRELKAFASVALEPGESQVVTLTVRRTDLAYWDIRADRWVVEGGDYRVEVGASSRDIRSSVSVAVEGDAFTLPLSRTSSLGEVLRHPVAGPVVQAAMAQMMGGLDQGAASIMPEGVDMSKMMESFPIGRIGMVAALGGDGAGVSPEMIDGLIAMANAGVVPQQA</sequence>
<dbReference type="InterPro" id="IPR017853">
    <property type="entry name" value="GH"/>
</dbReference>
<dbReference type="PRINTS" id="PR00133">
    <property type="entry name" value="GLHYDRLASE3"/>
</dbReference>
<evidence type="ECO:0000259" key="6">
    <source>
        <dbReference type="SMART" id="SM01217"/>
    </source>
</evidence>
<accession>A0ABP9LXT4</accession>
<dbReference type="GO" id="GO:0016787">
    <property type="term" value="F:hydrolase activity"/>
    <property type="evidence" value="ECO:0007669"/>
    <property type="project" value="UniProtKB-KW"/>
</dbReference>
<keyword evidence="3" id="KW-0119">Carbohydrate metabolism</keyword>
<protein>
    <submittedName>
        <fullName evidence="7">Glycoside hydrolase family 3 C-terminal domain-containing protein</fullName>
    </submittedName>
</protein>
<keyword evidence="4" id="KW-0326">Glycosidase</keyword>
<dbReference type="InterPro" id="IPR002772">
    <property type="entry name" value="Glyco_hydro_3_C"/>
</dbReference>
<dbReference type="SMART" id="SM01217">
    <property type="entry name" value="Fn3_like"/>
    <property type="match status" value="1"/>
</dbReference>
<keyword evidence="2 4" id="KW-0378">Hydrolase</keyword>
<gene>
    <name evidence="7" type="ORF">GCM10025760_09070</name>
</gene>
<dbReference type="Pfam" id="PF00933">
    <property type="entry name" value="Glyco_hydro_3"/>
    <property type="match status" value="1"/>
</dbReference>
<dbReference type="InterPro" id="IPR019800">
    <property type="entry name" value="Glyco_hydro_3_AS"/>
</dbReference>
<dbReference type="Proteomes" id="UP001501407">
    <property type="component" value="Unassembled WGS sequence"/>
</dbReference>
<dbReference type="InterPro" id="IPR036962">
    <property type="entry name" value="Glyco_hydro_3_N_sf"/>
</dbReference>
<organism evidence="7 8">
    <name type="scientific">Microbacterium yannicii</name>
    <dbReference type="NCBI Taxonomy" id="671622"/>
    <lineage>
        <taxon>Bacteria</taxon>
        <taxon>Bacillati</taxon>
        <taxon>Actinomycetota</taxon>
        <taxon>Actinomycetes</taxon>
        <taxon>Micrococcales</taxon>
        <taxon>Microbacteriaceae</taxon>
        <taxon>Microbacterium</taxon>
    </lineage>
</organism>
<keyword evidence="8" id="KW-1185">Reference proteome</keyword>
<reference evidence="8" key="1">
    <citation type="journal article" date="2019" name="Int. J. Syst. Evol. Microbiol.">
        <title>The Global Catalogue of Microorganisms (GCM) 10K type strain sequencing project: providing services to taxonomists for standard genome sequencing and annotation.</title>
        <authorList>
            <consortium name="The Broad Institute Genomics Platform"/>
            <consortium name="The Broad Institute Genome Sequencing Center for Infectious Disease"/>
            <person name="Wu L."/>
            <person name="Ma J."/>
        </authorList>
    </citation>
    <scope>NUCLEOTIDE SEQUENCE [LARGE SCALE GENOMIC DNA]</scope>
    <source>
        <strain evidence="8">JCM 18959</strain>
    </source>
</reference>
<name>A0ABP9LXT4_9MICO</name>